<feature type="region of interest" description="Disordered" evidence="4">
    <location>
        <begin position="1000"/>
        <end position="1019"/>
    </location>
</feature>
<keyword evidence="3" id="KW-0175">Coiled coil</keyword>
<organism evidence="5 6">
    <name type="scientific">Anaeramoeba flamelloides</name>
    <dbReference type="NCBI Taxonomy" id="1746091"/>
    <lineage>
        <taxon>Eukaryota</taxon>
        <taxon>Metamonada</taxon>
        <taxon>Anaeramoebidae</taxon>
        <taxon>Anaeramoeba</taxon>
    </lineage>
</organism>
<evidence type="ECO:0000256" key="3">
    <source>
        <dbReference type="SAM" id="Coils"/>
    </source>
</evidence>
<dbReference type="Proteomes" id="UP001150062">
    <property type="component" value="Unassembled WGS sequence"/>
</dbReference>
<feature type="region of interest" description="Disordered" evidence="4">
    <location>
        <begin position="718"/>
        <end position="744"/>
    </location>
</feature>
<evidence type="ECO:0000256" key="1">
    <source>
        <dbReference type="ARBA" id="ARBA00022614"/>
    </source>
</evidence>
<name>A0ABQ8YKA3_9EUKA</name>
<reference evidence="5" key="1">
    <citation type="submission" date="2022-08" db="EMBL/GenBank/DDBJ databases">
        <title>Novel sulfate-reducing endosymbionts in the free-living metamonad Anaeramoeba.</title>
        <authorList>
            <person name="Jerlstrom-Hultqvist J."/>
            <person name="Cepicka I."/>
            <person name="Gallot-Lavallee L."/>
            <person name="Salas-Leiva D."/>
            <person name="Curtis B.A."/>
            <person name="Zahonova K."/>
            <person name="Pipaliya S."/>
            <person name="Dacks J."/>
            <person name="Roger A.J."/>
        </authorList>
    </citation>
    <scope>NUCLEOTIDE SEQUENCE</scope>
    <source>
        <strain evidence="5">Schooner1</strain>
    </source>
</reference>
<evidence type="ECO:0000313" key="6">
    <source>
        <dbReference type="Proteomes" id="UP001150062"/>
    </source>
</evidence>
<feature type="compositionally biased region" description="Acidic residues" evidence="4">
    <location>
        <begin position="726"/>
        <end position="743"/>
    </location>
</feature>
<dbReference type="InterPro" id="IPR003591">
    <property type="entry name" value="Leu-rich_rpt_typical-subtyp"/>
</dbReference>
<feature type="compositionally biased region" description="Basic and acidic residues" evidence="4">
    <location>
        <begin position="846"/>
        <end position="874"/>
    </location>
</feature>
<feature type="region of interest" description="Disordered" evidence="4">
    <location>
        <begin position="1"/>
        <end position="197"/>
    </location>
</feature>
<feature type="coiled-coil region" evidence="3">
    <location>
        <begin position="1190"/>
        <end position="1257"/>
    </location>
</feature>
<feature type="compositionally biased region" description="Low complexity" evidence="4">
    <location>
        <begin position="1003"/>
        <end position="1014"/>
    </location>
</feature>
<proteinExistence type="predicted"/>
<comment type="caution">
    <text evidence="5">The sequence shown here is derived from an EMBL/GenBank/DDBJ whole genome shotgun (WGS) entry which is preliminary data.</text>
</comment>
<dbReference type="InterPro" id="IPR050576">
    <property type="entry name" value="Cilia_flagella_integrity"/>
</dbReference>
<dbReference type="PROSITE" id="PS51450">
    <property type="entry name" value="LRR"/>
    <property type="match status" value="4"/>
</dbReference>
<feature type="compositionally biased region" description="Basic residues" evidence="4">
    <location>
        <begin position="122"/>
        <end position="164"/>
    </location>
</feature>
<dbReference type="PANTHER" id="PTHR45973">
    <property type="entry name" value="PROTEIN PHOSPHATASE 1 REGULATORY SUBUNIT SDS22-RELATED"/>
    <property type="match status" value="1"/>
</dbReference>
<feature type="compositionally biased region" description="Polar residues" evidence="4">
    <location>
        <begin position="16"/>
        <end position="37"/>
    </location>
</feature>
<feature type="compositionally biased region" description="Basic and acidic residues" evidence="4">
    <location>
        <begin position="38"/>
        <end position="55"/>
    </location>
</feature>
<dbReference type="EMBL" id="JAOAOG010000155">
    <property type="protein sequence ID" value="KAJ6244978.1"/>
    <property type="molecule type" value="Genomic_DNA"/>
</dbReference>
<keyword evidence="1" id="KW-0433">Leucine-rich repeat</keyword>
<dbReference type="Pfam" id="PF14580">
    <property type="entry name" value="LRR_9"/>
    <property type="match status" value="1"/>
</dbReference>
<feature type="compositionally biased region" description="Polar residues" evidence="4">
    <location>
        <begin position="186"/>
        <end position="197"/>
    </location>
</feature>
<feature type="coiled-coil region" evidence="3">
    <location>
        <begin position="604"/>
        <end position="638"/>
    </location>
</feature>
<sequence>MSDRIALIKERLLRITENQKSNQTQTPTKQNQGTTQKESSEPEPEIRSSSDDERTGSSSSSSKENENQDPKIEIEIDKQNSSSQETNSESSSGSDNDSSDDEDSEEEKKIRNNIVKSSGTGRGRRQGPGRRGRGRGRARARTRKRVNGRGRGRGRTRPKPRPRNRLNNQNFFTPSQTVKQKKRIPNRTSVKKSQTYSNYPLKRNKMNNRKLQTPSLFRLPKTGTSVPKGVSNFTCYITEGFIKKKTKIQDLHEIKELNLHLEHKKEGKIRYIENLDKLKNLTYLDLSENMIETISNLDKNRKLIHLDLSGNMITKIENINHLTKLQHLDFSNNSITRIRKNSVSKLQAVEYLDLSSNKLEHLNDLLHFKELYNLKSLNVLDNPISELPHYQEFIVYHLRTIETLNGSKIKKDFRSQAKDRFDMEEIKKLEQLVADRDKEIVQLKKRNSKLRSDNKELRIIEDNYNQDMEIMEKDQKRLRNQLESKSRLLQKKTHELTKTCELLYEVQQELAFYKIDQSFSGEWNELSGTIHWKNLSKGPMSVISHLPRKHQGIETSKPIPVQPIVEQEIPSSDEDEEILVERQPKPEEIVPERNYQPYRALERDQNKRKQKEILKSEMTELENKIREHENTRPLVQQRTPIQTKNKFQLTPRKLVRPLTLRKEKLQNNEILKSGKIDQDKLKKETEEMLLIIQESNQKRTLNEITKEPITPRRKIIKREIERQEIESMDPDEDESEPEPEPEPEIERTLFNALDPFQEHLNLEKSSIIQPDEQQIGIEKINPLTHSNKMRKFNKNERNNNIDELNKQPPQYEEILKQNKKIIQEMEIIKNEKIKLEKQLNDANEKLEKQLEPKEGTKIDFEPQPEKGGKGRLDGGDPNVTNKELEKLNRDLKKQLANEKNKFIELRESINDLFYDIASKKADSIDGEVEDQSIDVLLDALREIFEKLEEELKNQEIYNDANLDIDNKKKILKNLKDLIDKHLKRKKQLLSDIQNLENDRNKQLNDLQNKNNQELDLSKSLRERERQLAEKEKHLDQNFDEISKLRIDLLNDRKEVQKALQNENLDLTKDNNQNDPEQSQLHNALLIIYEKLEIAERQLLQFRRYFSKQKQQKDASNHLIGALDSLEEARFGKENDYDNEIMVLNLGKNTSQLRKKLESGIDDQETLNELIDLKNKIGLDIKKLLSLLETNKEIKFEIDHQINQLEELRNEFDLNPNRSPFVGSEQRTTENNNIQEELIREKSKFRTLEREKNRLSKQIFDFKNSIEKREAECNAALKISNNQLQISKSLIRDNDSQINKNLVKFIKFNVQILKQLPFIDKQLLNNDFGVGVDVDVDVDVDSDDYVDNNNSNKNKYRSSQTITTTTTQTPTYSYSPKNNIYTKKNVYRTVVKNRKITRSNPRFVKTELKKY</sequence>
<evidence type="ECO:0000313" key="5">
    <source>
        <dbReference type="EMBL" id="KAJ6244978.1"/>
    </source>
</evidence>
<keyword evidence="6" id="KW-1185">Reference proteome</keyword>
<accession>A0ABQ8YKA3</accession>
<feature type="compositionally biased region" description="Basic and acidic residues" evidence="4">
    <location>
        <begin position="63"/>
        <end position="78"/>
    </location>
</feature>
<feature type="compositionally biased region" description="Low complexity" evidence="4">
    <location>
        <begin position="80"/>
        <end position="96"/>
    </location>
</feature>
<feature type="compositionally biased region" description="Basic and acidic residues" evidence="4">
    <location>
        <begin position="1"/>
        <end position="14"/>
    </location>
</feature>
<protein>
    <submittedName>
        <fullName evidence="5">Uncharacterized protein</fullName>
    </submittedName>
</protein>
<dbReference type="SMART" id="SM00365">
    <property type="entry name" value="LRR_SD22"/>
    <property type="match status" value="4"/>
</dbReference>
<dbReference type="InterPro" id="IPR001611">
    <property type="entry name" value="Leu-rich_rpt"/>
</dbReference>
<dbReference type="SMART" id="SM00369">
    <property type="entry name" value="LRR_TYP"/>
    <property type="match status" value="4"/>
</dbReference>
<feature type="region of interest" description="Disordered" evidence="4">
    <location>
        <begin position="846"/>
        <end position="880"/>
    </location>
</feature>
<dbReference type="PANTHER" id="PTHR45973:SF36">
    <property type="entry name" value="CENTRIOLIN"/>
    <property type="match status" value="1"/>
</dbReference>
<dbReference type="InterPro" id="IPR032675">
    <property type="entry name" value="LRR_dom_sf"/>
</dbReference>
<dbReference type="Gene3D" id="3.80.10.10">
    <property type="entry name" value="Ribonuclease Inhibitor"/>
    <property type="match status" value="1"/>
</dbReference>
<evidence type="ECO:0000256" key="4">
    <source>
        <dbReference type="SAM" id="MobiDB-lite"/>
    </source>
</evidence>
<keyword evidence="2" id="KW-0677">Repeat</keyword>
<feature type="compositionally biased region" description="Polar residues" evidence="4">
    <location>
        <begin position="166"/>
        <end position="178"/>
    </location>
</feature>
<dbReference type="SUPFAM" id="SSF52075">
    <property type="entry name" value="Outer arm dynein light chain 1"/>
    <property type="match status" value="1"/>
</dbReference>
<feature type="coiled-coil region" evidence="3">
    <location>
        <begin position="881"/>
        <end position="908"/>
    </location>
</feature>
<gene>
    <name evidence="5" type="ORF">M0813_20687</name>
</gene>
<evidence type="ECO:0000256" key="2">
    <source>
        <dbReference type="ARBA" id="ARBA00022737"/>
    </source>
</evidence>
<feature type="coiled-coil region" evidence="3">
    <location>
        <begin position="426"/>
        <end position="495"/>
    </location>
</feature>